<feature type="chain" id="PRO_5015156215" evidence="1">
    <location>
        <begin position="23"/>
        <end position="97"/>
    </location>
</feature>
<evidence type="ECO:0000313" key="2">
    <source>
        <dbReference type="EMBL" id="PRQ53801.1"/>
    </source>
</evidence>
<dbReference type="AlphaFoldDB" id="A0A2P6S534"/>
<name>A0A2P6S534_ROSCH</name>
<sequence length="97" mass="11038">MAFRTLLFLFFAILLVNTMVSAEELEGEKSKKPKVYGDEKFEKNWHGLRPCVRKVPGRSYPQVVESFCYPTNPEEKPIQQGGVIEGVPVIIRDEPSP</sequence>
<proteinExistence type="predicted"/>
<keyword evidence="1" id="KW-0732">Signal</keyword>
<dbReference type="Gramene" id="PRQ53801">
    <property type="protein sequence ID" value="PRQ53801"/>
    <property type="gene ID" value="RchiOBHm_Chr2g0170501"/>
</dbReference>
<protein>
    <submittedName>
        <fullName evidence="2">Uncharacterized protein</fullName>
    </submittedName>
</protein>
<keyword evidence="3" id="KW-1185">Reference proteome</keyword>
<evidence type="ECO:0000256" key="1">
    <source>
        <dbReference type="SAM" id="SignalP"/>
    </source>
</evidence>
<feature type="signal peptide" evidence="1">
    <location>
        <begin position="1"/>
        <end position="22"/>
    </location>
</feature>
<reference evidence="2 3" key="1">
    <citation type="journal article" date="2018" name="Nat. Genet.">
        <title>The Rosa genome provides new insights in the design of modern roses.</title>
        <authorList>
            <person name="Bendahmane M."/>
        </authorList>
    </citation>
    <scope>NUCLEOTIDE SEQUENCE [LARGE SCALE GENOMIC DNA]</scope>
    <source>
        <strain evidence="3">cv. Old Blush</strain>
    </source>
</reference>
<dbReference type="EMBL" id="PDCK01000040">
    <property type="protein sequence ID" value="PRQ53801.1"/>
    <property type="molecule type" value="Genomic_DNA"/>
</dbReference>
<organism evidence="2 3">
    <name type="scientific">Rosa chinensis</name>
    <name type="common">China rose</name>
    <dbReference type="NCBI Taxonomy" id="74649"/>
    <lineage>
        <taxon>Eukaryota</taxon>
        <taxon>Viridiplantae</taxon>
        <taxon>Streptophyta</taxon>
        <taxon>Embryophyta</taxon>
        <taxon>Tracheophyta</taxon>
        <taxon>Spermatophyta</taxon>
        <taxon>Magnoliopsida</taxon>
        <taxon>eudicotyledons</taxon>
        <taxon>Gunneridae</taxon>
        <taxon>Pentapetalae</taxon>
        <taxon>rosids</taxon>
        <taxon>fabids</taxon>
        <taxon>Rosales</taxon>
        <taxon>Rosaceae</taxon>
        <taxon>Rosoideae</taxon>
        <taxon>Rosoideae incertae sedis</taxon>
        <taxon>Rosa</taxon>
    </lineage>
</organism>
<comment type="caution">
    <text evidence="2">The sequence shown here is derived from an EMBL/GenBank/DDBJ whole genome shotgun (WGS) entry which is preliminary data.</text>
</comment>
<evidence type="ECO:0000313" key="3">
    <source>
        <dbReference type="Proteomes" id="UP000238479"/>
    </source>
</evidence>
<dbReference type="Proteomes" id="UP000238479">
    <property type="component" value="Chromosome 2"/>
</dbReference>
<gene>
    <name evidence="2" type="ORF">RchiOBHm_Chr2g0170501</name>
</gene>
<accession>A0A2P6S534</accession>